<accession>A0ABX6FG88</accession>
<gene>
    <name evidence="3" type="ORF">FOC50_04195</name>
</gene>
<evidence type="ECO:0000313" key="3">
    <source>
        <dbReference type="EMBL" id="QGS07519.1"/>
    </source>
</evidence>
<dbReference type="InterPro" id="IPR018337">
    <property type="entry name" value="Cell_wall/Cho-bd_repeat"/>
</dbReference>
<dbReference type="GeneID" id="84802441"/>
<dbReference type="Pfam" id="PF19127">
    <property type="entry name" value="Choline_bind_3"/>
    <property type="match status" value="1"/>
</dbReference>
<reference evidence="3 4" key="1">
    <citation type="submission" date="2019-11" db="EMBL/GenBank/DDBJ databases">
        <title>FDA dAtabase for Regulatory Grade micrObial Sequences (FDA-ARGOS): Supporting development and validation of Infectious Disease Dx tests.</title>
        <authorList>
            <person name="Turner S."/>
            <person name="Byrd R."/>
            <person name="Tallon L."/>
            <person name="Sadzewicz L."/>
            <person name="Vavikolanu K."/>
            <person name="Mehta A."/>
            <person name="Aluvathingal J."/>
            <person name="Nadendla S."/>
            <person name="Myers T."/>
            <person name="Yan Y."/>
            <person name="Sichtig H."/>
        </authorList>
    </citation>
    <scope>NUCLEOTIDE SEQUENCE [LARGE SCALE GENOMIC DNA]</scope>
    <source>
        <strain evidence="3 4">FDAARGOS_742</strain>
    </source>
</reference>
<protein>
    <submittedName>
        <fullName evidence="3">Uncharacterized protein</fullName>
    </submittedName>
</protein>
<sequence length="156" mass="17908">MKEALANVIEVSPEKFALEINIPQLTLWDMIYLPKVANVNRDYKKSGLVSLDNGELLYKDDKGNYARNSFIENNGSWYYADNNGYLVKGRQLINNQDLVFAQDSRQEKGKFVKLDNNKLVYTDINTGEVQKGGFREIEGAWRYLNNEGYVLTGIQK</sequence>
<evidence type="ECO:0000313" key="4">
    <source>
        <dbReference type="Proteomes" id="UP000427636"/>
    </source>
</evidence>
<dbReference type="Proteomes" id="UP000427636">
    <property type="component" value="Chromosome"/>
</dbReference>
<keyword evidence="4" id="KW-1185">Reference proteome</keyword>
<dbReference type="EMBL" id="CP046313">
    <property type="protein sequence ID" value="QGS07519.1"/>
    <property type="molecule type" value="Genomic_DNA"/>
</dbReference>
<feature type="repeat" description="Cell wall-binding" evidence="2">
    <location>
        <begin position="67"/>
        <end position="86"/>
    </location>
</feature>
<dbReference type="RefSeq" id="WP_155824728.1">
    <property type="nucleotide sequence ID" value="NZ_CP046313.1"/>
</dbReference>
<proteinExistence type="predicted"/>
<evidence type="ECO:0000256" key="2">
    <source>
        <dbReference type="PROSITE-ProRule" id="PRU00591"/>
    </source>
</evidence>
<keyword evidence="1" id="KW-0677">Repeat</keyword>
<dbReference type="Gene3D" id="2.10.270.10">
    <property type="entry name" value="Cholin Binding"/>
    <property type="match status" value="1"/>
</dbReference>
<name>A0ABX6FG88_9BACL</name>
<organism evidence="3 4">
    <name type="scientific">Gemella sanguinis</name>
    <dbReference type="NCBI Taxonomy" id="84135"/>
    <lineage>
        <taxon>Bacteria</taxon>
        <taxon>Bacillati</taxon>
        <taxon>Bacillota</taxon>
        <taxon>Bacilli</taxon>
        <taxon>Bacillales</taxon>
        <taxon>Gemellaceae</taxon>
        <taxon>Gemella</taxon>
    </lineage>
</organism>
<dbReference type="SUPFAM" id="SSF69360">
    <property type="entry name" value="Cell wall binding repeat"/>
    <property type="match status" value="1"/>
</dbReference>
<evidence type="ECO:0000256" key="1">
    <source>
        <dbReference type="ARBA" id="ARBA00022737"/>
    </source>
</evidence>
<dbReference type="PROSITE" id="PS51170">
    <property type="entry name" value="CW"/>
    <property type="match status" value="1"/>
</dbReference>